<reference evidence="2" key="1">
    <citation type="submission" date="2013-01" db="EMBL/GenBank/DDBJ databases">
        <title>Draft Genome Sequence of a Mulberry Tree, Morus notabilis C.K. Schneid.</title>
        <authorList>
            <person name="He N."/>
            <person name="Zhao S."/>
        </authorList>
    </citation>
    <scope>NUCLEOTIDE SEQUENCE</scope>
</reference>
<protein>
    <submittedName>
        <fullName evidence="1">Uncharacterized protein</fullName>
    </submittedName>
</protein>
<name>W9RR21_9ROSA</name>
<evidence type="ECO:0000313" key="1">
    <source>
        <dbReference type="EMBL" id="EXC04108.1"/>
    </source>
</evidence>
<organism evidence="1 2">
    <name type="scientific">Morus notabilis</name>
    <dbReference type="NCBI Taxonomy" id="981085"/>
    <lineage>
        <taxon>Eukaryota</taxon>
        <taxon>Viridiplantae</taxon>
        <taxon>Streptophyta</taxon>
        <taxon>Embryophyta</taxon>
        <taxon>Tracheophyta</taxon>
        <taxon>Spermatophyta</taxon>
        <taxon>Magnoliopsida</taxon>
        <taxon>eudicotyledons</taxon>
        <taxon>Gunneridae</taxon>
        <taxon>Pentapetalae</taxon>
        <taxon>rosids</taxon>
        <taxon>fabids</taxon>
        <taxon>Rosales</taxon>
        <taxon>Moraceae</taxon>
        <taxon>Moreae</taxon>
        <taxon>Morus</taxon>
    </lineage>
</organism>
<dbReference type="AlphaFoldDB" id="W9RR21"/>
<sequence>MQEEDMSRELRLSREVHDVERAAWTTNKTTTGETLSSMAYGVEAVLPVEISILTNRVTRYEEDKNTKGMGLELDLLEERCTNAQLRLAVYHTR</sequence>
<evidence type="ECO:0000313" key="2">
    <source>
        <dbReference type="Proteomes" id="UP000030645"/>
    </source>
</evidence>
<proteinExistence type="predicted"/>
<dbReference type="Proteomes" id="UP000030645">
    <property type="component" value="Unassembled WGS sequence"/>
</dbReference>
<accession>W9RR21</accession>
<gene>
    <name evidence="1" type="ORF">L484_012345</name>
</gene>
<dbReference type="EMBL" id="KE345442">
    <property type="protein sequence ID" value="EXC04108.1"/>
    <property type="molecule type" value="Genomic_DNA"/>
</dbReference>
<keyword evidence="2" id="KW-1185">Reference proteome</keyword>